<evidence type="ECO:0000313" key="6">
    <source>
        <dbReference type="Proteomes" id="UP000594263"/>
    </source>
</evidence>
<feature type="region of interest" description="Disordered" evidence="3">
    <location>
        <begin position="92"/>
        <end position="127"/>
    </location>
</feature>
<reference evidence="5" key="1">
    <citation type="submission" date="2021-01" db="UniProtKB">
        <authorList>
            <consortium name="EnsemblPlants"/>
        </authorList>
    </citation>
    <scope>IDENTIFICATION</scope>
</reference>
<dbReference type="OMA" id="EMARNWG"/>
<dbReference type="InterPro" id="IPR002963">
    <property type="entry name" value="Expansin"/>
</dbReference>
<keyword evidence="2" id="KW-0964">Secreted</keyword>
<dbReference type="PROSITE" id="PS50842">
    <property type="entry name" value="EXPANSIN_EG45"/>
    <property type="match status" value="1"/>
</dbReference>
<keyword evidence="1 2" id="KW-0961">Cell wall biogenesis/degradation</keyword>
<dbReference type="SUPFAM" id="SSF50685">
    <property type="entry name" value="Barwin-like endoglucanases"/>
    <property type="match status" value="1"/>
</dbReference>
<proteinExistence type="inferred from homology"/>
<dbReference type="EnsemblPlants" id="Kaladp0040s0166.2.v1.1">
    <property type="protein sequence ID" value="Kaladp0040s0166.2.v1.1"/>
    <property type="gene ID" value="Kaladp0040s0166.v1.1"/>
</dbReference>
<keyword evidence="2" id="KW-0134">Cell wall</keyword>
<dbReference type="AlphaFoldDB" id="A0A7N0TNI9"/>
<sequence>MPIVITATNFYPPNDALPNNAGGWCNPPQAHFDLAQPVFLQIAGYRAGFVQLAFFRRVPCRKKGGIRFTINGHQHFNLVLITNVGGAGMCGQFQSRHRKPNGSPCQETGARTGRATRTSPARASPSR</sequence>
<dbReference type="EnsemblPlants" id="Kaladp0040s0166.1.v1.1">
    <property type="protein sequence ID" value="Kaladp0040s0166.1.v1.1"/>
    <property type="gene ID" value="Kaladp0040s0166.v1.1"/>
</dbReference>
<dbReference type="GO" id="GO:0016020">
    <property type="term" value="C:membrane"/>
    <property type="evidence" value="ECO:0007669"/>
    <property type="project" value="UniProtKB-SubCell"/>
</dbReference>
<comment type="similarity">
    <text evidence="2">Belongs to the expansin family. Expansin A subfamily.</text>
</comment>
<dbReference type="Proteomes" id="UP000594263">
    <property type="component" value="Unplaced"/>
</dbReference>
<feature type="compositionally biased region" description="Low complexity" evidence="3">
    <location>
        <begin position="108"/>
        <end position="127"/>
    </location>
</feature>
<keyword evidence="6" id="KW-1185">Reference proteome</keyword>
<feature type="domain" description="Expansin-like EG45" evidence="4">
    <location>
        <begin position="1"/>
        <end position="65"/>
    </location>
</feature>
<evidence type="ECO:0000256" key="2">
    <source>
        <dbReference type="RuleBase" id="RU365023"/>
    </source>
</evidence>
<dbReference type="Gramene" id="Kaladp0040s0166.2.v1.1">
    <property type="protein sequence ID" value="Kaladp0040s0166.2.v1.1"/>
    <property type="gene ID" value="Kaladp0040s0166.v1.1"/>
</dbReference>
<dbReference type="InterPro" id="IPR007112">
    <property type="entry name" value="Expansin/allergen_DPBB_dom"/>
</dbReference>
<organism evidence="5 6">
    <name type="scientific">Kalanchoe fedtschenkoi</name>
    <name type="common">Lavender scallops</name>
    <name type="synonym">South American air plant</name>
    <dbReference type="NCBI Taxonomy" id="63787"/>
    <lineage>
        <taxon>Eukaryota</taxon>
        <taxon>Viridiplantae</taxon>
        <taxon>Streptophyta</taxon>
        <taxon>Embryophyta</taxon>
        <taxon>Tracheophyta</taxon>
        <taxon>Spermatophyta</taxon>
        <taxon>Magnoliopsida</taxon>
        <taxon>eudicotyledons</taxon>
        <taxon>Gunneridae</taxon>
        <taxon>Pentapetalae</taxon>
        <taxon>Saxifragales</taxon>
        <taxon>Crassulaceae</taxon>
        <taxon>Kalanchoe</taxon>
    </lineage>
</organism>
<dbReference type="SMART" id="SM00837">
    <property type="entry name" value="DPBB_1"/>
    <property type="match status" value="1"/>
</dbReference>
<accession>A0A7N0TNI9</accession>
<comment type="subcellular location">
    <subcellularLocation>
        <location evidence="2">Secreted</location>
        <location evidence="2">Cell wall</location>
    </subcellularLocation>
    <subcellularLocation>
        <location evidence="2">Membrane</location>
        <topology evidence="2">Peripheral membrane protein</topology>
    </subcellularLocation>
</comment>
<dbReference type="Gene3D" id="2.40.40.10">
    <property type="entry name" value="RlpA-like domain"/>
    <property type="match status" value="1"/>
</dbReference>
<evidence type="ECO:0000259" key="4">
    <source>
        <dbReference type="PROSITE" id="PS50842"/>
    </source>
</evidence>
<evidence type="ECO:0000256" key="3">
    <source>
        <dbReference type="SAM" id="MobiDB-lite"/>
    </source>
</evidence>
<dbReference type="PANTHER" id="PTHR31867">
    <property type="entry name" value="EXPANSIN-A15"/>
    <property type="match status" value="1"/>
</dbReference>
<evidence type="ECO:0000256" key="1">
    <source>
        <dbReference type="ARBA" id="ARBA00023316"/>
    </source>
</evidence>
<comment type="function">
    <text evidence="2">Causes loosening and extension of plant cell walls by disrupting non-covalent bonding between cellulose microfibrils and matrix glucans. No enzymatic activity has been found.</text>
</comment>
<evidence type="ECO:0000313" key="5">
    <source>
        <dbReference type="EnsemblPlants" id="Kaladp0040s0166.1.v1.1"/>
    </source>
</evidence>
<dbReference type="PRINTS" id="PR01226">
    <property type="entry name" value="EXPANSIN"/>
</dbReference>
<protein>
    <recommendedName>
        <fullName evidence="2">Expansin</fullName>
    </recommendedName>
</protein>
<dbReference type="Gramene" id="Kaladp0040s0166.1.v1.1">
    <property type="protein sequence ID" value="Kaladp0040s0166.1.v1.1"/>
    <property type="gene ID" value="Kaladp0040s0166.v1.1"/>
</dbReference>
<dbReference type="GO" id="GO:0009664">
    <property type="term" value="P:plant-type cell wall organization"/>
    <property type="evidence" value="ECO:0007669"/>
    <property type="project" value="InterPro"/>
</dbReference>
<name>A0A7N0TNI9_KALFE</name>
<dbReference type="InterPro" id="IPR036908">
    <property type="entry name" value="RlpA-like_sf"/>
</dbReference>